<evidence type="ECO:0000313" key="5">
    <source>
        <dbReference type="Proteomes" id="UP001596086"/>
    </source>
</evidence>
<sequence length="135" mass="15154">MAFDDTFRLSSHAVILNSDNEVLMLKASYGAFSWGLPGGALEPGETIHDALHRECFEEMGVRLSEARLTGVYFHKNYNSQAFIFRCKIADDTPQIILSAEHSASRFFTLENLSEVQRTRVADCLAFSGDVISRKF</sequence>
<dbReference type="PRINTS" id="PR00502">
    <property type="entry name" value="NUDIXFAMILY"/>
</dbReference>
<dbReference type="Gene3D" id="3.90.79.10">
    <property type="entry name" value="Nucleoside Triphosphate Pyrophosphohydrolase"/>
    <property type="match status" value="1"/>
</dbReference>
<dbReference type="GO" id="GO:0016787">
    <property type="term" value="F:hydrolase activity"/>
    <property type="evidence" value="ECO:0007669"/>
    <property type="project" value="UniProtKB-KW"/>
</dbReference>
<comment type="cofactor">
    <cofactor evidence="1">
        <name>Mg(2+)</name>
        <dbReference type="ChEBI" id="CHEBI:18420"/>
    </cofactor>
</comment>
<dbReference type="SUPFAM" id="SSF55811">
    <property type="entry name" value="Nudix"/>
    <property type="match status" value="1"/>
</dbReference>
<dbReference type="CDD" id="cd02883">
    <property type="entry name" value="NUDIX_Hydrolase"/>
    <property type="match status" value="1"/>
</dbReference>
<dbReference type="Proteomes" id="UP001596086">
    <property type="component" value="Unassembled WGS sequence"/>
</dbReference>
<evidence type="ECO:0000259" key="3">
    <source>
        <dbReference type="PROSITE" id="PS51462"/>
    </source>
</evidence>
<proteinExistence type="predicted"/>
<dbReference type="EC" id="3.6.-.-" evidence="4"/>
<dbReference type="Pfam" id="PF00293">
    <property type="entry name" value="NUDIX"/>
    <property type="match status" value="1"/>
</dbReference>
<dbReference type="InterPro" id="IPR000086">
    <property type="entry name" value="NUDIX_hydrolase_dom"/>
</dbReference>
<organism evidence="4 5">
    <name type="scientific">Massilia aerilata</name>
    <dbReference type="NCBI Taxonomy" id="453817"/>
    <lineage>
        <taxon>Bacteria</taxon>
        <taxon>Pseudomonadati</taxon>
        <taxon>Pseudomonadota</taxon>
        <taxon>Betaproteobacteria</taxon>
        <taxon>Burkholderiales</taxon>
        <taxon>Oxalobacteraceae</taxon>
        <taxon>Telluria group</taxon>
        <taxon>Massilia</taxon>
    </lineage>
</organism>
<protein>
    <submittedName>
        <fullName evidence="4">NUDIX hydrolase</fullName>
        <ecNumber evidence="4">3.6.-.-</ecNumber>
    </submittedName>
</protein>
<dbReference type="PANTHER" id="PTHR43046">
    <property type="entry name" value="GDP-MANNOSE MANNOSYL HYDROLASE"/>
    <property type="match status" value="1"/>
</dbReference>
<dbReference type="InterPro" id="IPR015797">
    <property type="entry name" value="NUDIX_hydrolase-like_dom_sf"/>
</dbReference>
<accession>A0ABW0RZ44</accession>
<dbReference type="InterPro" id="IPR020476">
    <property type="entry name" value="Nudix_hydrolase"/>
</dbReference>
<keyword evidence="5" id="KW-1185">Reference proteome</keyword>
<reference evidence="5" key="1">
    <citation type="journal article" date="2019" name="Int. J. Syst. Evol. Microbiol.">
        <title>The Global Catalogue of Microorganisms (GCM) 10K type strain sequencing project: providing services to taxonomists for standard genome sequencing and annotation.</title>
        <authorList>
            <consortium name="The Broad Institute Genomics Platform"/>
            <consortium name="The Broad Institute Genome Sequencing Center for Infectious Disease"/>
            <person name="Wu L."/>
            <person name="Ma J."/>
        </authorList>
    </citation>
    <scope>NUCLEOTIDE SEQUENCE [LARGE SCALE GENOMIC DNA]</scope>
    <source>
        <strain evidence="5">CGMCC 4.5798</strain>
    </source>
</reference>
<comment type="caution">
    <text evidence="4">The sequence shown here is derived from an EMBL/GenBank/DDBJ whole genome shotgun (WGS) entry which is preliminary data.</text>
</comment>
<evidence type="ECO:0000313" key="4">
    <source>
        <dbReference type="EMBL" id="MFC5549986.1"/>
    </source>
</evidence>
<gene>
    <name evidence="4" type="ORF">ACFPO9_15825</name>
</gene>
<dbReference type="EMBL" id="JBHSMZ010000010">
    <property type="protein sequence ID" value="MFC5549986.1"/>
    <property type="molecule type" value="Genomic_DNA"/>
</dbReference>
<feature type="domain" description="Nudix hydrolase" evidence="3">
    <location>
        <begin position="6"/>
        <end position="135"/>
    </location>
</feature>
<evidence type="ECO:0000256" key="1">
    <source>
        <dbReference type="ARBA" id="ARBA00001946"/>
    </source>
</evidence>
<evidence type="ECO:0000256" key="2">
    <source>
        <dbReference type="ARBA" id="ARBA00022801"/>
    </source>
</evidence>
<dbReference type="PROSITE" id="PS51462">
    <property type="entry name" value="NUDIX"/>
    <property type="match status" value="1"/>
</dbReference>
<dbReference type="RefSeq" id="WP_379772079.1">
    <property type="nucleotide sequence ID" value="NZ_JBHSMZ010000010.1"/>
</dbReference>
<keyword evidence="2 4" id="KW-0378">Hydrolase</keyword>
<dbReference type="PANTHER" id="PTHR43046:SF2">
    <property type="entry name" value="8-OXO-DGTP DIPHOSPHATASE-RELATED"/>
    <property type="match status" value="1"/>
</dbReference>
<name>A0ABW0RZ44_9BURK</name>